<sequence length="319" mass="37005">MLYPLKFKKVFIEKVWGGREFETKLNMKLPENKKIGESWEISAHPNGMSIVENGELAGKTLQEVYDEYKEKLVGNKVYNEYKDRFPLLIKYLDVNDRLSIQVHPDDETALKNHNELGKSESWYIMEASDDAVLIMGMKPGITKEQFLTKAENNDFEGMFEEKSVKKGDFIDIVPGTVHASLKGSVLFAEIQENSDITYRIYDFDRIENGVKRKLHIKESADTIDFDRKVNIVNTDFKENETRKNLIRKKYYSIDKIKINKTFDDRNNESMIIYSILEGKGTINQDDYSLEIRKGESILVPPHMNVTLKGDLQILRTVIE</sequence>
<dbReference type="InterPro" id="IPR014710">
    <property type="entry name" value="RmlC-like_jellyroll"/>
</dbReference>
<dbReference type="InterPro" id="IPR011051">
    <property type="entry name" value="RmlC_Cupin_sf"/>
</dbReference>
<dbReference type="KEGG" id="lgo:JCM16774_2271"/>
<evidence type="ECO:0000256" key="2">
    <source>
        <dbReference type="ARBA" id="ARBA00022833"/>
    </source>
</evidence>
<dbReference type="Gene3D" id="2.60.120.10">
    <property type="entry name" value="Jelly Rolls"/>
    <property type="match status" value="2"/>
</dbReference>
<dbReference type="Proteomes" id="UP000321606">
    <property type="component" value="Chromosome"/>
</dbReference>
<dbReference type="PANTHER" id="PTHR42742">
    <property type="entry name" value="TRANSCRIPTIONAL REPRESSOR MPRA"/>
    <property type="match status" value="1"/>
</dbReference>
<dbReference type="PANTHER" id="PTHR42742:SF3">
    <property type="entry name" value="FRUCTOKINASE"/>
    <property type="match status" value="1"/>
</dbReference>
<accession>A0A510JDC5</accession>
<evidence type="ECO:0000259" key="8">
    <source>
        <dbReference type="Pfam" id="PF21621"/>
    </source>
</evidence>
<evidence type="ECO:0000256" key="4">
    <source>
        <dbReference type="ARBA" id="ARBA00030762"/>
    </source>
</evidence>
<evidence type="ECO:0000256" key="3">
    <source>
        <dbReference type="ARBA" id="ARBA00029741"/>
    </source>
</evidence>
<dbReference type="GO" id="GO:0005975">
    <property type="term" value="P:carbohydrate metabolic process"/>
    <property type="evidence" value="ECO:0007669"/>
    <property type="project" value="InterPro"/>
</dbReference>
<feature type="binding site" evidence="5">
    <location>
        <position position="103"/>
    </location>
    <ligand>
        <name>Zn(2+)</name>
        <dbReference type="ChEBI" id="CHEBI:29105"/>
    </ligand>
</feature>
<reference evidence="9 10" key="1">
    <citation type="submission" date="2019-07" db="EMBL/GenBank/DDBJ databases">
        <title>Complete Genome Sequence of Leptotrichia goodfellowii Strain JCM 16774.</title>
        <authorList>
            <person name="Watanabe S."/>
            <person name="Cui L."/>
        </authorList>
    </citation>
    <scope>NUCLEOTIDE SEQUENCE [LARGE SCALE GENOMIC DNA]</scope>
    <source>
        <strain evidence="9 10">JCM16774</strain>
    </source>
</reference>
<dbReference type="InterPro" id="IPR014628">
    <property type="entry name" value="Man6P_isomerase_Firm_short"/>
</dbReference>
<feature type="domain" description="Mannose-6-phosphate isomerase cupin" evidence="8">
    <location>
        <begin position="244"/>
        <end position="316"/>
    </location>
</feature>
<gene>
    <name evidence="9" type="ORF">JCM16774_2271</name>
</gene>
<feature type="binding site" evidence="5">
    <location>
        <position position="120"/>
    </location>
    <ligand>
        <name>Zn(2+)</name>
        <dbReference type="ChEBI" id="CHEBI:29105"/>
    </ligand>
</feature>
<dbReference type="PIRSF" id="PIRSF036894">
    <property type="entry name" value="PMI_Firm_short"/>
    <property type="match status" value="1"/>
</dbReference>
<dbReference type="GO" id="GO:0008270">
    <property type="term" value="F:zinc ion binding"/>
    <property type="evidence" value="ECO:0007669"/>
    <property type="project" value="InterPro"/>
</dbReference>
<protein>
    <recommendedName>
        <fullName evidence="3">Phosphohexomutase</fullName>
    </recommendedName>
    <alternativeName>
        <fullName evidence="4">Phosphomannose isomerase</fullName>
    </alternativeName>
</protein>
<keyword evidence="1 5" id="KW-0479">Metal-binding</keyword>
<dbReference type="InterPro" id="IPR046457">
    <property type="entry name" value="PMI_typeI_cat"/>
</dbReference>
<dbReference type="SUPFAM" id="SSF51182">
    <property type="entry name" value="RmlC-like cupins"/>
    <property type="match status" value="1"/>
</dbReference>
<feature type="binding site" evidence="5">
    <location>
        <position position="178"/>
    </location>
    <ligand>
        <name>Zn(2+)</name>
        <dbReference type="ChEBI" id="CHEBI:29105"/>
    </ligand>
</feature>
<keyword evidence="2 5" id="KW-0862">Zinc</keyword>
<dbReference type="GO" id="GO:0004476">
    <property type="term" value="F:mannose-6-phosphate isomerase activity"/>
    <property type="evidence" value="ECO:0007669"/>
    <property type="project" value="InterPro"/>
</dbReference>
<dbReference type="Pfam" id="PF21621">
    <property type="entry name" value="MPI_cupin_dom"/>
    <property type="match status" value="1"/>
</dbReference>
<feature type="domain" description="Phosphomannose isomerase type I catalytic" evidence="7">
    <location>
        <begin position="6"/>
        <end position="114"/>
    </location>
</feature>
<proteinExistence type="predicted"/>
<dbReference type="RefSeq" id="WP_026738363.1">
    <property type="nucleotide sequence ID" value="NZ_AP019822.1"/>
</dbReference>
<evidence type="ECO:0000256" key="6">
    <source>
        <dbReference type="PIRSR" id="PIRSR036894-2"/>
    </source>
</evidence>
<dbReference type="EMBL" id="AP019822">
    <property type="protein sequence ID" value="BBM37309.1"/>
    <property type="molecule type" value="Genomic_DNA"/>
</dbReference>
<evidence type="ECO:0000256" key="1">
    <source>
        <dbReference type="ARBA" id="ARBA00022723"/>
    </source>
</evidence>
<dbReference type="Pfam" id="PF20511">
    <property type="entry name" value="PMI_typeI_cat"/>
    <property type="match status" value="1"/>
</dbReference>
<evidence type="ECO:0000313" key="10">
    <source>
        <dbReference type="Proteomes" id="UP000321606"/>
    </source>
</evidence>
<dbReference type="InterPro" id="IPR049071">
    <property type="entry name" value="MPI_cupin_dom"/>
</dbReference>
<dbReference type="CDD" id="cd07010">
    <property type="entry name" value="cupin_PMI_type_I_N_bac"/>
    <property type="match status" value="1"/>
</dbReference>
<dbReference type="AlphaFoldDB" id="A0A510JDC5"/>
<evidence type="ECO:0000259" key="7">
    <source>
        <dbReference type="Pfam" id="PF20511"/>
    </source>
</evidence>
<dbReference type="InterPro" id="IPR051804">
    <property type="entry name" value="Carb_Metab_Reg_Kinase/Isom"/>
</dbReference>
<feature type="active site" evidence="6">
    <location>
        <position position="199"/>
    </location>
</feature>
<keyword evidence="9" id="KW-0413">Isomerase</keyword>
<name>A0A510JDC5_9FUSO</name>
<comment type="cofactor">
    <cofactor evidence="5">
        <name>Zn(2+)</name>
        <dbReference type="ChEBI" id="CHEBI:29105"/>
    </cofactor>
    <text evidence="5">Binds 1 zinc ion per subunit.</text>
</comment>
<organism evidence="9 10">
    <name type="scientific">Pseudoleptotrichia goodfellowii</name>
    <dbReference type="NCBI Taxonomy" id="157692"/>
    <lineage>
        <taxon>Bacteria</taxon>
        <taxon>Fusobacteriati</taxon>
        <taxon>Fusobacteriota</taxon>
        <taxon>Fusobacteriia</taxon>
        <taxon>Fusobacteriales</taxon>
        <taxon>Leptotrichiaceae</taxon>
        <taxon>Pseudoleptotrichia</taxon>
    </lineage>
</organism>
<evidence type="ECO:0000313" key="9">
    <source>
        <dbReference type="EMBL" id="BBM37309.1"/>
    </source>
</evidence>
<evidence type="ECO:0000256" key="5">
    <source>
        <dbReference type="PIRSR" id="PIRSR036894-1"/>
    </source>
</evidence>
<dbReference type="STRING" id="714315.GCA_000516535_02265"/>
<dbReference type="OrthoDB" id="9808275at2"/>